<dbReference type="Pfam" id="PF13407">
    <property type="entry name" value="Peripla_BP_4"/>
    <property type="match status" value="1"/>
</dbReference>
<keyword evidence="7" id="KW-1185">Reference proteome</keyword>
<evidence type="ECO:0000313" key="7">
    <source>
        <dbReference type="Proteomes" id="UP001155240"/>
    </source>
</evidence>
<comment type="caution">
    <text evidence="6">The sequence shown here is derived from an EMBL/GenBank/DDBJ whole genome shotgun (WGS) entry which is preliminary data.</text>
</comment>
<organism evidence="6 7">
    <name type="scientific">Rathayibacter rubneri</name>
    <dbReference type="NCBI Taxonomy" id="2950106"/>
    <lineage>
        <taxon>Bacteria</taxon>
        <taxon>Bacillati</taxon>
        <taxon>Actinomycetota</taxon>
        <taxon>Actinomycetes</taxon>
        <taxon>Micrococcales</taxon>
        <taxon>Microbacteriaceae</taxon>
        <taxon>Rathayibacter</taxon>
    </lineage>
</organism>
<evidence type="ECO:0000313" key="6">
    <source>
        <dbReference type="EMBL" id="MCM6761215.1"/>
    </source>
</evidence>
<reference evidence="6" key="1">
    <citation type="submission" date="2022-06" db="EMBL/GenBank/DDBJ databases">
        <title>Whole genome shotgun sequencing (WGS) of Rathayibacter sp. ZW T2_19, isolated from stored onions (Allium cepa).</title>
        <authorList>
            <person name="Stoll D.A."/>
            <person name="Huch M."/>
        </authorList>
    </citation>
    <scope>NUCLEOTIDE SEQUENCE</scope>
    <source>
        <strain evidence="6">ZW T2_19</strain>
    </source>
</reference>
<feature type="signal peptide" evidence="4">
    <location>
        <begin position="1"/>
        <end position="34"/>
    </location>
</feature>
<evidence type="ECO:0000259" key="5">
    <source>
        <dbReference type="Pfam" id="PF13407"/>
    </source>
</evidence>
<dbReference type="SUPFAM" id="SSF53822">
    <property type="entry name" value="Periplasmic binding protein-like I"/>
    <property type="match status" value="1"/>
</dbReference>
<keyword evidence="3 4" id="KW-0732">Signal</keyword>
<sequence>MDIFRGALRPRTVGAVAALAALGLLLSACSTGSAAVTDADSGDGSAAQTTARATIDAARALPEFTLDAPAFDVTKAAGKTVVNVPITESIPYVAAVDAAEKTVAEKYGVDWINYANAGTPTDWSKGIDYGIQIGADAIVIHSGIDPQVVIPALQRAKEAGIPVLSTHTYQNGEAPPAEVADLIAATVTVPFDVAAKLEANYVVAESGCAAVPIIIEAKEVPASNGIVKVIQDELASLCPDMTTTTINVPATSWGTQLKPEVQSALTANPDADWIIGIFDDMVVPAVAGIQASGKADSVRVVSYNGTPSNVKLIQDGDVFAADMGESINWLAWAHVDQTFRVLSGVDPIADGNEQTPVRVIDDSNVDDMGTPPGTETGYGDAYIAGYESLWQTNGN</sequence>
<comment type="subcellular location">
    <subcellularLocation>
        <location evidence="1">Cell envelope</location>
    </subcellularLocation>
</comment>
<dbReference type="RefSeq" id="WP_251943221.1">
    <property type="nucleotide sequence ID" value="NZ_JAMRYM010000003.1"/>
</dbReference>
<evidence type="ECO:0000256" key="3">
    <source>
        <dbReference type="ARBA" id="ARBA00022729"/>
    </source>
</evidence>
<dbReference type="InterPro" id="IPR028082">
    <property type="entry name" value="Peripla_BP_I"/>
</dbReference>
<dbReference type="EMBL" id="JAMRYM010000003">
    <property type="protein sequence ID" value="MCM6761215.1"/>
    <property type="molecule type" value="Genomic_DNA"/>
</dbReference>
<feature type="chain" id="PRO_5040780034" evidence="4">
    <location>
        <begin position="35"/>
        <end position="395"/>
    </location>
</feature>
<name>A0A9X2IQI2_9MICO</name>
<evidence type="ECO:0000256" key="4">
    <source>
        <dbReference type="SAM" id="SignalP"/>
    </source>
</evidence>
<feature type="domain" description="Periplasmic binding protein" evidence="5">
    <location>
        <begin position="84"/>
        <end position="334"/>
    </location>
</feature>
<dbReference type="GO" id="GO:0030246">
    <property type="term" value="F:carbohydrate binding"/>
    <property type="evidence" value="ECO:0007669"/>
    <property type="project" value="UniProtKB-ARBA"/>
</dbReference>
<evidence type="ECO:0000256" key="1">
    <source>
        <dbReference type="ARBA" id="ARBA00004196"/>
    </source>
</evidence>
<dbReference type="Proteomes" id="UP001155240">
    <property type="component" value="Unassembled WGS sequence"/>
</dbReference>
<evidence type="ECO:0000256" key="2">
    <source>
        <dbReference type="ARBA" id="ARBA00007639"/>
    </source>
</evidence>
<proteinExistence type="inferred from homology"/>
<accession>A0A9X2IQI2</accession>
<comment type="similarity">
    <text evidence="2">Belongs to the bacterial solute-binding protein 2 family.</text>
</comment>
<protein>
    <submittedName>
        <fullName evidence="6">Sugar ABC transporter substrate-binding protein</fullName>
    </submittedName>
</protein>
<gene>
    <name evidence="6" type="ORF">NB037_02175</name>
</gene>
<dbReference type="InterPro" id="IPR025997">
    <property type="entry name" value="SBP_2_dom"/>
</dbReference>
<dbReference type="AlphaFoldDB" id="A0A9X2IQI2"/>
<dbReference type="PANTHER" id="PTHR46847">
    <property type="entry name" value="D-ALLOSE-BINDING PERIPLASMIC PROTEIN-RELATED"/>
    <property type="match status" value="1"/>
</dbReference>
<dbReference type="PROSITE" id="PS51257">
    <property type="entry name" value="PROKAR_LIPOPROTEIN"/>
    <property type="match status" value="1"/>
</dbReference>
<dbReference type="GO" id="GO:0030313">
    <property type="term" value="C:cell envelope"/>
    <property type="evidence" value="ECO:0007669"/>
    <property type="project" value="UniProtKB-SubCell"/>
</dbReference>
<dbReference type="Gene3D" id="3.40.50.2300">
    <property type="match status" value="2"/>
</dbReference>
<dbReference type="PANTHER" id="PTHR46847:SF1">
    <property type="entry name" value="D-ALLOSE-BINDING PERIPLASMIC PROTEIN-RELATED"/>
    <property type="match status" value="1"/>
</dbReference>